<dbReference type="InterPro" id="IPR023395">
    <property type="entry name" value="MCP_dom_sf"/>
</dbReference>
<evidence type="ECO:0000256" key="9">
    <source>
        <dbReference type="ARBA" id="ARBA00023136"/>
    </source>
</evidence>
<organism evidence="13 14">
    <name type="scientific">Paraglomus brasilianum</name>
    <dbReference type="NCBI Taxonomy" id="144538"/>
    <lineage>
        <taxon>Eukaryota</taxon>
        <taxon>Fungi</taxon>
        <taxon>Fungi incertae sedis</taxon>
        <taxon>Mucoromycota</taxon>
        <taxon>Glomeromycotina</taxon>
        <taxon>Glomeromycetes</taxon>
        <taxon>Paraglomerales</taxon>
        <taxon>Paraglomeraceae</taxon>
        <taxon>Paraglomus</taxon>
    </lineage>
</organism>
<evidence type="ECO:0000256" key="2">
    <source>
        <dbReference type="ARBA" id="ARBA00006375"/>
    </source>
</evidence>
<dbReference type="PANTHER" id="PTHR45928:SF1">
    <property type="entry name" value="RE38146P"/>
    <property type="match status" value="1"/>
</dbReference>
<evidence type="ECO:0000256" key="12">
    <source>
        <dbReference type="SAM" id="Phobius"/>
    </source>
</evidence>
<reference evidence="13" key="1">
    <citation type="submission" date="2021-06" db="EMBL/GenBank/DDBJ databases">
        <authorList>
            <person name="Kallberg Y."/>
            <person name="Tangrot J."/>
            <person name="Rosling A."/>
        </authorList>
    </citation>
    <scope>NUCLEOTIDE SEQUENCE</scope>
    <source>
        <strain evidence="13">BR232B</strain>
    </source>
</reference>
<dbReference type="EMBL" id="CAJVPI010000529">
    <property type="protein sequence ID" value="CAG8546578.1"/>
    <property type="molecule type" value="Genomic_DNA"/>
</dbReference>
<evidence type="ECO:0000256" key="8">
    <source>
        <dbReference type="ARBA" id="ARBA00023128"/>
    </source>
</evidence>
<keyword evidence="4 10" id="KW-0812">Transmembrane</keyword>
<feature type="repeat" description="Solcar" evidence="10">
    <location>
        <begin position="218"/>
        <end position="309"/>
    </location>
</feature>
<comment type="similarity">
    <text evidence="2 11">Belongs to the mitochondrial carrier (TC 2.A.29) family.</text>
</comment>
<dbReference type="Proteomes" id="UP000789739">
    <property type="component" value="Unassembled WGS sequence"/>
</dbReference>
<evidence type="ECO:0000256" key="11">
    <source>
        <dbReference type="RuleBase" id="RU000488"/>
    </source>
</evidence>
<keyword evidence="8" id="KW-0496">Mitochondrion</keyword>
<dbReference type="OrthoDB" id="6703404at2759"/>
<keyword evidence="7 12" id="KW-1133">Transmembrane helix</keyword>
<evidence type="ECO:0000313" key="13">
    <source>
        <dbReference type="EMBL" id="CAG8546578.1"/>
    </source>
</evidence>
<comment type="caution">
    <text evidence="13">The sequence shown here is derived from an EMBL/GenBank/DDBJ whole genome shotgun (WGS) entry which is preliminary data.</text>
</comment>
<keyword evidence="5" id="KW-0677">Repeat</keyword>
<comment type="subcellular location">
    <subcellularLocation>
        <location evidence="1">Mitochondrion inner membrane</location>
        <topology evidence="1">Multi-pass membrane protein</topology>
    </subcellularLocation>
</comment>
<feature type="transmembrane region" description="Helical" evidence="12">
    <location>
        <begin position="12"/>
        <end position="31"/>
    </location>
</feature>
<dbReference type="Pfam" id="PF00153">
    <property type="entry name" value="Mito_carr"/>
    <property type="match status" value="3"/>
</dbReference>
<gene>
    <name evidence="13" type="ORF">PBRASI_LOCUS4866</name>
</gene>
<dbReference type="PANTHER" id="PTHR45928">
    <property type="entry name" value="RE38146P"/>
    <property type="match status" value="1"/>
</dbReference>
<evidence type="ECO:0000256" key="10">
    <source>
        <dbReference type="PROSITE-ProRule" id="PRU00282"/>
    </source>
</evidence>
<keyword evidence="3 11" id="KW-0813">Transport</keyword>
<evidence type="ECO:0000256" key="5">
    <source>
        <dbReference type="ARBA" id="ARBA00022737"/>
    </source>
</evidence>
<evidence type="ECO:0000256" key="7">
    <source>
        <dbReference type="ARBA" id="ARBA00022989"/>
    </source>
</evidence>
<name>A0A9N9FMF3_9GLOM</name>
<sequence length="321" mass="34855">MSNTNASARNQIGAVPGFIIGGLAACGAVTFSNPWEVVKTRLQLQGELAKANANIAKPYKNVFQAFFYILRHEGIRGIQKGLGPAYAYQLAMNGVRLGLYDPIRNSLVSTFNASPNSMPISIASGGSAGVIAATVGSPLFLVKTRMQSHSKHVAVGHQHNYTSTLTALKKVYGQSGIRGLFHGVGASMLRTGVGSSTQLPSYFFVKRWAMKMTGRGEADIVIHVVSSLVSGFCVCLAMNPFDVISTRMYNQKHDGSGKGVLYKNTLDCFMKTLKTERITGLYKGFNAHYFRIGPHTILTLVFLEQGRGLYVKLFARGEMKT</sequence>
<dbReference type="Gene3D" id="1.50.40.10">
    <property type="entry name" value="Mitochondrial carrier domain"/>
    <property type="match status" value="1"/>
</dbReference>
<dbReference type="GO" id="GO:0005743">
    <property type="term" value="C:mitochondrial inner membrane"/>
    <property type="evidence" value="ECO:0007669"/>
    <property type="project" value="UniProtKB-SubCell"/>
</dbReference>
<keyword evidence="6" id="KW-0999">Mitochondrion inner membrane</keyword>
<feature type="transmembrane region" description="Helical" evidence="12">
    <location>
        <begin position="120"/>
        <end position="142"/>
    </location>
</feature>
<evidence type="ECO:0000256" key="6">
    <source>
        <dbReference type="ARBA" id="ARBA00022792"/>
    </source>
</evidence>
<dbReference type="InterPro" id="IPR018108">
    <property type="entry name" value="MCP_transmembrane"/>
</dbReference>
<feature type="transmembrane region" description="Helical" evidence="12">
    <location>
        <begin position="220"/>
        <end position="241"/>
    </location>
</feature>
<evidence type="ECO:0000256" key="4">
    <source>
        <dbReference type="ARBA" id="ARBA00022692"/>
    </source>
</evidence>
<dbReference type="AlphaFoldDB" id="A0A9N9FMF3"/>
<dbReference type="InterPro" id="IPR051508">
    <property type="entry name" value="Mito_Carrier_Antiporter"/>
</dbReference>
<protein>
    <submittedName>
        <fullName evidence="13">3418_t:CDS:1</fullName>
    </submittedName>
</protein>
<keyword evidence="9 10" id="KW-0472">Membrane</keyword>
<evidence type="ECO:0000256" key="3">
    <source>
        <dbReference type="ARBA" id="ARBA00022448"/>
    </source>
</evidence>
<evidence type="ECO:0000313" key="14">
    <source>
        <dbReference type="Proteomes" id="UP000789739"/>
    </source>
</evidence>
<dbReference type="PROSITE" id="PS50920">
    <property type="entry name" value="SOLCAR"/>
    <property type="match status" value="3"/>
</dbReference>
<keyword evidence="14" id="KW-1185">Reference proteome</keyword>
<proteinExistence type="inferred from homology"/>
<feature type="repeat" description="Solcar" evidence="10">
    <location>
        <begin position="16"/>
        <end position="106"/>
    </location>
</feature>
<accession>A0A9N9FMF3</accession>
<dbReference type="SUPFAM" id="SSF103506">
    <property type="entry name" value="Mitochondrial carrier"/>
    <property type="match status" value="1"/>
</dbReference>
<evidence type="ECO:0000256" key="1">
    <source>
        <dbReference type="ARBA" id="ARBA00004448"/>
    </source>
</evidence>
<feature type="repeat" description="Solcar" evidence="10">
    <location>
        <begin position="116"/>
        <end position="208"/>
    </location>
</feature>